<organism evidence="2 3">
    <name type="scientific">Caldibacillus thermoamylovorans</name>
    <dbReference type="NCBI Taxonomy" id="35841"/>
    <lineage>
        <taxon>Bacteria</taxon>
        <taxon>Bacillati</taxon>
        <taxon>Bacillota</taxon>
        <taxon>Bacilli</taxon>
        <taxon>Bacillales</taxon>
        <taxon>Bacillaceae</taxon>
        <taxon>Caldibacillus</taxon>
    </lineage>
</organism>
<evidence type="ECO:0000259" key="1">
    <source>
        <dbReference type="Pfam" id="PF13460"/>
    </source>
</evidence>
<dbReference type="GO" id="GO:0016646">
    <property type="term" value="F:oxidoreductase activity, acting on the CH-NH group of donors, NAD or NADP as acceptor"/>
    <property type="evidence" value="ECO:0007669"/>
    <property type="project" value="TreeGrafter"/>
</dbReference>
<evidence type="ECO:0000313" key="3">
    <source>
        <dbReference type="Proteomes" id="UP000040576"/>
    </source>
</evidence>
<protein>
    <recommendedName>
        <fullName evidence="1">NAD(P)-binding domain-containing protein</fullName>
    </recommendedName>
</protein>
<gene>
    <name evidence="2" type="primary">ywnB</name>
    <name evidence="2" type="ORF">BT1A1_2125</name>
</gene>
<dbReference type="SUPFAM" id="SSF51735">
    <property type="entry name" value="NAD(P)-binding Rossmann-fold domains"/>
    <property type="match status" value="1"/>
</dbReference>
<dbReference type="Proteomes" id="UP000040576">
    <property type="component" value="Unassembled WGS sequence"/>
</dbReference>
<dbReference type="PANTHER" id="PTHR43355">
    <property type="entry name" value="FLAVIN REDUCTASE (NADPH)"/>
    <property type="match status" value="1"/>
</dbReference>
<dbReference type="PANTHER" id="PTHR43355:SF2">
    <property type="entry name" value="FLAVIN REDUCTASE (NADPH)"/>
    <property type="match status" value="1"/>
</dbReference>
<feature type="domain" description="NAD(P)-binding" evidence="1">
    <location>
        <begin position="7"/>
        <end position="199"/>
    </location>
</feature>
<dbReference type="EMBL" id="CCRF01000062">
    <property type="protein sequence ID" value="CEE01946.1"/>
    <property type="molecule type" value="Genomic_DNA"/>
</dbReference>
<dbReference type="RefSeq" id="WP_034770853.1">
    <property type="nucleotide sequence ID" value="NZ_CCRF01000062.1"/>
</dbReference>
<keyword evidence="3" id="KW-1185">Reference proteome</keyword>
<name>A0A090IV42_9BACI</name>
<dbReference type="InterPro" id="IPR016040">
    <property type="entry name" value="NAD(P)-bd_dom"/>
</dbReference>
<dbReference type="Gene3D" id="3.40.50.720">
    <property type="entry name" value="NAD(P)-binding Rossmann-like Domain"/>
    <property type="match status" value="1"/>
</dbReference>
<evidence type="ECO:0000313" key="2">
    <source>
        <dbReference type="EMBL" id="CEE01946.1"/>
    </source>
</evidence>
<dbReference type="Pfam" id="PF13460">
    <property type="entry name" value="NAD_binding_10"/>
    <property type="match status" value="1"/>
</dbReference>
<dbReference type="GeneID" id="92961340"/>
<proteinExistence type="predicted"/>
<accession>A0A090IV42</accession>
<dbReference type="AlphaFoldDB" id="A0A090IV42"/>
<dbReference type="CDD" id="cd05244">
    <property type="entry name" value="BVR-B_like_SDR_a"/>
    <property type="match status" value="1"/>
</dbReference>
<dbReference type="InterPro" id="IPR051606">
    <property type="entry name" value="Polyketide_Oxido-like"/>
</dbReference>
<reference evidence="2 3" key="1">
    <citation type="submission" date="2014-07" db="EMBL/GenBank/DDBJ databases">
        <authorList>
            <person name="Wibberg Daniel"/>
        </authorList>
    </citation>
    <scope>NUCLEOTIDE SEQUENCE [LARGE SCALE GENOMIC DNA]</scope>
</reference>
<dbReference type="InterPro" id="IPR036291">
    <property type="entry name" value="NAD(P)-bd_dom_sf"/>
</dbReference>
<sequence>MKIGIIGASGKAGSLILQEAVERGHEVTAIVRDASKIQNKQVHVVEKNIFDIKSEDLQKYDVVVNAFGAAPGQEHQHVEAGRVLIEALKAAPNTRLIVVGGAGSLFTDESKTVRVMDTPDFPAAFLPTAKNQGQNLEDLQHSTGIQWTFVSPAGFFDPAGKRTGSYKKGGDVLTLNSKGESYISYADFAIAILDEIENPQHKNERFSVVGEAE</sequence>